<evidence type="ECO:0000256" key="1">
    <source>
        <dbReference type="ARBA" id="ARBA00005582"/>
    </source>
</evidence>
<evidence type="ECO:0000313" key="4">
    <source>
        <dbReference type="Proteomes" id="UP001432099"/>
    </source>
</evidence>
<dbReference type="SUPFAM" id="SSF55811">
    <property type="entry name" value="Nudix"/>
    <property type="match status" value="1"/>
</dbReference>
<dbReference type="RefSeq" id="WP_161832853.1">
    <property type="nucleotide sequence ID" value="NZ_AP028127.1"/>
</dbReference>
<dbReference type="CDD" id="cd04699">
    <property type="entry name" value="NUDIX_MutT_Nudt1"/>
    <property type="match status" value="1"/>
</dbReference>
<comment type="similarity">
    <text evidence="1">Belongs to the Nudix hydrolase family.</text>
</comment>
<dbReference type="EMBL" id="AP028127">
    <property type="protein sequence ID" value="BEH91767.1"/>
    <property type="molecule type" value="Genomic_DNA"/>
</dbReference>
<evidence type="ECO:0000259" key="2">
    <source>
        <dbReference type="PROSITE" id="PS51462"/>
    </source>
</evidence>
<dbReference type="PANTHER" id="PTHR43736:SF1">
    <property type="entry name" value="DIHYDRONEOPTERIN TRIPHOSPHATE DIPHOSPHATASE"/>
    <property type="match status" value="1"/>
</dbReference>
<reference evidence="3" key="1">
    <citation type="journal article" date="2024" name="Int. J. Syst. Evol. Microbiol.">
        <title>Turicibacter faecis sp. nov., isolated from faeces of heart failure mouse model.</title>
        <authorList>
            <person name="Imamura Y."/>
            <person name="Motooka D."/>
            <person name="Nakajima Y."/>
            <person name="Ito S."/>
            <person name="Kitakaze M."/>
            <person name="Iida T."/>
            <person name="Nakamura S."/>
        </authorList>
    </citation>
    <scope>NUCLEOTIDE SEQUENCE</scope>
    <source>
        <strain evidence="3">TC023</strain>
    </source>
</reference>
<feature type="domain" description="Nudix hydrolase" evidence="2">
    <location>
        <begin position="3"/>
        <end position="128"/>
    </location>
</feature>
<dbReference type="InterPro" id="IPR000086">
    <property type="entry name" value="NUDIX_hydrolase_dom"/>
</dbReference>
<dbReference type="PANTHER" id="PTHR43736">
    <property type="entry name" value="ADP-RIBOSE PYROPHOSPHATASE"/>
    <property type="match status" value="1"/>
</dbReference>
<evidence type="ECO:0000313" key="3">
    <source>
        <dbReference type="EMBL" id="BEH91767.1"/>
    </source>
</evidence>
<name>A0ABN6ZK95_9FIRM</name>
<sequence>MAQIHFSVKGLIIKDKKFLVLHKVSPRCEYFDLPGGKMKNNESAEETLQREILEETSLLIKPISVLHQWDFVNQDYLIMGIIYLCQPLTEEIQLSEEHDYYEWIPLNEESIQSLTPSLANAMSHLNLDNVKTIN</sequence>
<organism evidence="3 4">
    <name type="scientific">Turicibacter faecis</name>
    <dbReference type="NCBI Taxonomy" id="2963365"/>
    <lineage>
        <taxon>Bacteria</taxon>
        <taxon>Bacillati</taxon>
        <taxon>Bacillota</taxon>
        <taxon>Erysipelotrichia</taxon>
        <taxon>Erysipelotrichales</taxon>
        <taxon>Turicibacteraceae</taxon>
        <taxon>Turicibacter</taxon>
    </lineage>
</organism>
<dbReference type="Proteomes" id="UP001432099">
    <property type="component" value="Chromosome"/>
</dbReference>
<protein>
    <recommendedName>
        <fullName evidence="2">Nudix hydrolase domain-containing protein</fullName>
    </recommendedName>
</protein>
<gene>
    <name evidence="3" type="ORF">T23_18690</name>
</gene>
<dbReference type="Gene3D" id="3.90.79.10">
    <property type="entry name" value="Nucleoside Triphosphate Pyrophosphohydrolase"/>
    <property type="match status" value="1"/>
</dbReference>
<dbReference type="Pfam" id="PF00293">
    <property type="entry name" value="NUDIX"/>
    <property type="match status" value="1"/>
</dbReference>
<accession>A0ABN6ZK95</accession>
<dbReference type="PROSITE" id="PS51462">
    <property type="entry name" value="NUDIX"/>
    <property type="match status" value="1"/>
</dbReference>
<keyword evidence="4" id="KW-1185">Reference proteome</keyword>
<dbReference type="InterPro" id="IPR015797">
    <property type="entry name" value="NUDIX_hydrolase-like_dom_sf"/>
</dbReference>
<proteinExistence type="inferred from homology"/>